<keyword evidence="2" id="KW-1185">Reference proteome</keyword>
<dbReference type="RefSeq" id="NP_048209.1">
    <property type="nucleotide sequence ID" value="NC_001993.1"/>
</dbReference>
<organism evidence="1 2">
    <name type="scientific">Melanoplus sanguinipes entomopoxvirus</name>
    <name type="common">MsEPV</name>
    <dbReference type="NCBI Taxonomy" id="83191"/>
    <lineage>
        <taxon>Viruses</taxon>
        <taxon>Varidnaviria</taxon>
        <taxon>Bamfordvirae</taxon>
        <taxon>Nucleocytoviricota</taxon>
        <taxon>Pokkesviricetes</taxon>
        <taxon>Chitovirales</taxon>
        <taxon>Poxviridae</taxon>
        <taxon>Entomopoxvirinae</taxon>
        <taxon>Deltaentomopoxvirus</taxon>
        <taxon>Deltaentomopoxvirus msanguinipes</taxon>
    </lineage>
</organism>
<evidence type="ECO:0000313" key="1">
    <source>
        <dbReference type="EMBL" id="AAC97670.1"/>
    </source>
</evidence>
<accession>Q9YVV4</accession>
<dbReference type="KEGG" id="vg:1449933"/>
<protein>
    <submittedName>
        <fullName evidence="1">Uncharacterized protein</fullName>
    </submittedName>
</protein>
<proteinExistence type="predicted"/>
<organismHost>
    <name type="scientific">Melanoplus sanguinipes</name>
    <name type="common">Migratory grasshopper</name>
    <dbReference type="NCBI Taxonomy" id="65742"/>
</organismHost>
<sequence length="190" mass="22527">MLINNMKTEIKIDKDLINKLINKIYKDNVPRNSILTYCINLIKDGEIKNEYYKINNVYKRDDLLLYDKTICDNNEIINVNTIGNYSPLLEYFKFKNIKYELTDSPNKDLYNRSEEILSFLLSNGQFNEDCSFISNNDIIFYNYINDIKNNSNNICEKLFLFTQNKNIDPDFLPKECLKNVKNKITINIQL</sequence>
<dbReference type="GeneID" id="1449933"/>
<gene>
    <name evidence="1" type="primary">MSV138</name>
</gene>
<name>Q9YVV4_MSEPV</name>
<dbReference type="PIR" id="T28299">
    <property type="entry name" value="T28299"/>
</dbReference>
<dbReference type="Proteomes" id="UP000172353">
    <property type="component" value="Segment"/>
</dbReference>
<evidence type="ECO:0000313" key="2">
    <source>
        <dbReference type="Proteomes" id="UP000172353"/>
    </source>
</evidence>
<dbReference type="EMBL" id="AF063866">
    <property type="protein sequence ID" value="AAC97670.1"/>
    <property type="molecule type" value="Genomic_DNA"/>
</dbReference>
<reference evidence="1 2" key="1">
    <citation type="journal article" date="1999" name="J. Virol.">
        <title>The genome of Melanoplus sanguinipes entomopoxvirus.</title>
        <authorList>
            <person name="Afonso C.L."/>
            <person name="Tulman E.R."/>
            <person name="Lu Z."/>
            <person name="Oma E."/>
            <person name="Kutish G.F."/>
            <person name="Rock D.L."/>
        </authorList>
    </citation>
    <scope>NUCLEOTIDE SEQUENCE [LARGE SCALE GENOMIC DNA]</scope>
    <source>
        <strain evidence="1">Tucson</strain>
    </source>
</reference>